<evidence type="ECO:0000313" key="1">
    <source>
        <dbReference type="EMBL" id="KZC15045.1"/>
    </source>
</evidence>
<keyword evidence="2" id="KW-1185">Reference proteome</keyword>
<organism evidence="1 2">
    <name type="scientific">Dufourea novaeangliae</name>
    <name type="common">Sweat bee</name>
    <dbReference type="NCBI Taxonomy" id="178035"/>
    <lineage>
        <taxon>Eukaryota</taxon>
        <taxon>Metazoa</taxon>
        <taxon>Ecdysozoa</taxon>
        <taxon>Arthropoda</taxon>
        <taxon>Hexapoda</taxon>
        <taxon>Insecta</taxon>
        <taxon>Pterygota</taxon>
        <taxon>Neoptera</taxon>
        <taxon>Endopterygota</taxon>
        <taxon>Hymenoptera</taxon>
        <taxon>Apocrita</taxon>
        <taxon>Aculeata</taxon>
        <taxon>Apoidea</taxon>
        <taxon>Anthophila</taxon>
        <taxon>Halictidae</taxon>
        <taxon>Rophitinae</taxon>
        <taxon>Dufourea</taxon>
    </lineage>
</organism>
<evidence type="ECO:0000313" key="2">
    <source>
        <dbReference type="Proteomes" id="UP000076502"/>
    </source>
</evidence>
<evidence type="ECO:0008006" key="3">
    <source>
        <dbReference type="Google" id="ProtNLM"/>
    </source>
</evidence>
<dbReference type="AlphaFoldDB" id="A0A154PT01"/>
<dbReference type="PANTHER" id="PTHR47326">
    <property type="entry name" value="TRANSPOSABLE ELEMENT TC3 TRANSPOSASE-LIKE PROTEIN"/>
    <property type="match status" value="1"/>
</dbReference>
<sequence>MLLVYGECRRNIIRVIAMYAKIYPERNQTCRLIFGRLKVLSTDEATFTNRGQINLRNMHYWATENPPWMREVDHQCQWGINPGCCILGNQLIGSYFINELLTGQIYSNFLRDILPVFFLENVPLNIRTDIWYPHEACRAHYTHVARQVLDRQFHNRWIGRGGAFLWPPRSPDITPLDYYLWGTLKDMMYHEQQHQRI</sequence>
<accession>A0A154PT01</accession>
<dbReference type="STRING" id="178035.A0A154PT01"/>
<protein>
    <recommendedName>
        <fullName evidence="3">Transposable element Tc3 transposase</fullName>
    </recommendedName>
</protein>
<dbReference type="Gene3D" id="3.30.420.10">
    <property type="entry name" value="Ribonuclease H-like superfamily/Ribonuclease H"/>
    <property type="match status" value="1"/>
</dbReference>
<reference evidence="1 2" key="1">
    <citation type="submission" date="2015-07" db="EMBL/GenBank/DDBJ databases">
        <title>The genome of Dufourea novaeangliae.</title>
        <authorList>
            <person name="Pan H."/>
            <person name="Kapheim K."/>
        </authorList>
    </citation>
    <scope>NUCLEOTIDE SEQUENCE [LARGE SCALE GENOMIC DNA]</scope>
    <source>
        <strain evidence="1">0120121106</strain>
        <tissue evidence="1">Whole body</tissue>
    </source>
</reference>
<dbReference type="GO" id="GO:0003676">
    <property type="term" value="F:nucleic acid binding"/>
    <property type="evidence" value="ECO:0007669"/>
    <property type="project" value="InterPro"/>
</dbReference>
<name>A0A154PT01_DUFNO</name>
<proteinExistence type="predicted"/>
<dbReference type="Proteomes" id="UP000076502">
    <property type="component" value="Unassembled WGS sequence"/>
</dbReference>
<dbReference type="EMBL" id="KQ435194">
    <property type="protein sequence ID" value="KZC15045.1"/>
    <property type="molecule type" value="Genomic_DNA"/>
</dbReference>
<dbReference type="PANTHER" id="PTHR47326:SF1">
    <property type="entry name" value="HTH PSQ-TYPE DOMAIN-CONTAINING PROTEIN"/>
    <property type="match status" value="1"/>
</dbReference>
<gene>
    <name evidence="1" type="ORF">WN55_08609</name>
</gene>
<dbReference type="InterPro" id="IPR036397">
    <property type="entry name" value="RNaseH_sf"/>
</dbReference>